<name>A0A7C5QRK2_CALS0</name>
<dbReference type="PIRSF" id="PIRSF005928">
    <property type="entry name" value="Nucleotidltrnsf"/>
    <property type="match status" value="1"/>
</dbReference>
<dbReference type="SUPFAM" id="SSF81301">
    <property type="entry name" value="Nucleotidyltransferase"/>
    <property type="match status" value="1"/>
</dbReference>
<evidence type="ECO:0000259" key="1">
    <source>
        <dbReference type="Pfam" id="PF01909"/>
    </source>
</evidence>
<sequence length="199" mass="22545">MEHLEKHGFPSMVYGSIARGDVTPESDLDVFIPRVVPMQLLEYTVSLLQPIQKRVLVQATPYYAAKAYLYLNDRDTVSAPMVPLNRDEEGFYMLAGSLTVEELRQNVRKPGINKSLNLVIPTDFGHVEKPLASNFEEAVRVLRVSPDIITARMKVLLKRREKGRTGVFQSVQLGEDSSFEEAFRRLLAKSVALRKRALQ</sequence>
<dbReference type="InterPro" id="IPR009185">
    <property type="entry name" value="Nucleotidl_trans"/>
</dbReference>
<dbReference type="InterPro" id="IPR043519">
    <property type="entry name" value="NT_sf"/>
</dbReference>
<evidence type="ECO:0000313" key="2">
    <source>
        <dbReference type="EMBL" id="HHK68693.1"/>
    </source>
</evidence>
<accession>A0A7C5QRK2</accession>
<protein>
    <recommendedName>
        <fullName evidence="1">Polymerase nucleotidyl transferase domain-containing protein</fullName>
    </recommendedName>
</protein>
<dbReference type="AlphaFoldDB" id="A0A7C5QRK2"/>
<reference evidence="2" key="1">
    <citation type="journal article" date="2020" name="mSystems">
        <title>Genome- and Community-Level Interaction Insights into Carbon Utilization and Element Cycling Functions of Hydrothermarchaeota in Hydrothermal Sediment.</title>
        <authorList>
            <person name="Zhou Z."/>
            <person name="Liu Y."/>
            <person name="Xu W."/>
            <person name="Pan J."/>
            <person name="Luo Z.H."/>
            <person name="Li M."/>
        </authorList>
    </citation>
    <scope>NUCLEOTIDE SEQUENCE [LARGE SCALE GENOMIC DNA]</scope>
    <source>
        <strain evidence="2">SpSt-1056</strain>
    </source>
</reference>
<proteinExistence type="predicted"/>
<comment type="caution">
    <text evidence="2">The sequence shown here is derived from an EMBL/GenBank/DDBJ whole genome shotgun (WGS) entry which is preliminary data.</text>
</comment>
<dbReference type="GO" id="GO:0016779">
    <property type="term" value="F:nucleotidyltransferase activity"/>
    <property type="evidence" value="ECO:0007669"/>
    <property type="project" value="InterPro"/>
</dbReference>
<feature type="domain" description="Polymerase nucleotidyl transferase" evidence="1">
    <location>
        <begin position="13"/>
        <end position="32"/>
    </location>
</feature>
<dbReference type="CDD" id="cd05403">
    <property type="entry name" value="NT_KNTase_like"/>
    <property type="match status" value="1"/>
</dbReference>
<dbReference type="InterPro" id="IPR002934">
    <property type="entry name" value="Polymerase_NTP_transf_dom"/>
</dbReference>
<gene>
    <name evidence="2" type="ORF">ENM11_06030</name>
</gene>
<dbReference type="Pfam" id="PF01909">
    <property type="entry name" value="NTP_transf_2"/>
    <property type="match status" value="1"/>
</dbReference>
<dbReference type="EMBL" id="DRWN01000050">
    <property type="protein sequence ID" value="HHK68693.1"/>
    <property type="molecule type" value="Genomic_DNA"/>
</dbReference>
<organism evidence="2">
    <name type="scientific">Caldiarchaeum subterraneum</name>
    <dbReference type="NCBI Taxonomy" id="311458"/>
    <lineage>
        <taxon>Archaea</taxon>
        <taxon>Nitrososphaerota</taxon>
        <taxon>Candidatus Caldarchaeales</taxon>
        <taxon>Candidatus Caldarchaeaceae</taxon>
        <taxon>Candidatus Caldarchaeum</taxon>
    </lineage>
</organism>